<comment type="caution">
    <text evidence="2">The sequence shown here is derived from an EMBL/GenBank/DDBJ whole genome shotgun (WGS) entry which is preliminary data.</text>
</comment>
<organism evidence="2">
    <name type="scientific">human gut metagenome</name>
    <dbReference type="NCBI Taxonomy" id="408170"/>
    <lineage>
        <taxon>unclassified sequences</taxon>
        <taxon>metagenomes</taxon>
        <taxon>organismal metagenomes</taxon>
    </lineage>
</organism>
<protein>
    <recommendedName>
        <fullName evidence="1">Putative Se/S carrier protein-like domain-containing protein</fullName>
    </recommendedName>
</protein>
<evidence type="ECO:0000259" key="1">
    <source>
        <dbReference type="Pfam" id="PF11823"/>
    </source>
</evidence>
<reference evidence="2" key="1">
    <citation type="submission" date="2013-12" db="EMBL/GenBank/DDBJ databases">
        <title>A Varibaculum cambriense genome reconstructed from a premature infant gut community with otherwise low bacterial novelty that shifts toward anaerobic metabolism during the third week of life.</title>
        <authorList>
            <person name="Brown C.T."/>
            <person name="Sharon I."/>
            <person name="Thomas B.C."/>
            <person name="Castelle C.J."/>
            <person name="Morowitz M.J."/>
            <person name="Banfield J.F."/>
        </authorList>
    </citation>
    <scope>NUCLEOTIDE SEQUENCE</scope>
</reference>
<accession>W1WA27</accession>
<dbReference type="AlphaFoldDB" id="W1WA27"/>
<gene>
    <name evidence="2" type="ORF">Q604_UNBc4C00330G0002</name>
</gene>
<sequence length="104" mass="11834">MNHWDERHLIVSTLVGGEALENKKLLVVFTSYYFGDKADKVLTELDVPHQLMATPPELYDMCGLSIAIDSSIVDQVKTILKEHKISMSGFFWYEKGELAVPYKV</sequence>
<name>W1WA27_9ZZZZ</name>
<evidence type="ECO:0000313" key="2">
    <source>
        <dbReference type="EMBL" id="ETJ15038.1"/>
    </source>
</evidence>
<dbReference type="EMBL" id="AZMM01019111">
    <property type="protein sequence ID" value="ETJ15038.1"/>
    <property type="molecule type" value="Genomic_DNA"/>
</dbReference>
<proteinExistence type="predicted"/>
<dbReference type="InterPro" id="IPR021778">
    <property type="entry name" value="Se/S_carrier-like"/>
</dbReference>
<feature type="domain" description="Putative Se/S carrier protein-like" evidence="1">
    <location>
        <begin position="25"/>
        <end position="90"/>
    </location>
</feature>
<dbReference type="Pfam" id="PF11823">
    <property type="entry name" value="Se_S_carrier"/>
    <property type="match status" value="1"/>
</dbReference>